<evidence type="ECO:0000256" key="12">
    <source>
        <dbReference type="SAM" id="SignalP"/>
    </source>
</evidence>
<comment type="subcellular location">
    <subcellularLocation>
        <location evidence="1 10">Cell outer membrane</location>
        <topology evidence="1 10">Multi-pass membrane protein</topology>
    </subcellularLocation>
</comment>
<evidence type="ECO:0000313" key="15">
    <source>
        <dbReference type="EMBL" id="PXV66279.1"/>
    </source>
</evidence>
<dbReference type="Gene3D" id="2.170.130.10">
    <property type="entry name" value="TonB-dependent receptor, plug domain"/>
    <property type="match status" value="1"/>
</dbReference>
<dbReference type="Proteomes" id="UP000247973">
    <property type="component" value="Unassembled WGS sequence"/>
</dbReference>
<evidence type="ECO:0000256" key="8">
    <source>
        <dbReference type="ARBA" id="ARBA00023170"/>
    </source>
</evidence>
<dbReference type="InterPro" id="IPR039426">
    <property type="entry name" value="TonB-dep_rcpt-like"/>
</dbReference>
<keyword evidence="7 10" id="KW-0472">Membrane</keyword>
<evidence type="ECO:0000256" key="6">
    <source>
        <dbReference type="ARBA" id="ARBA00023077"/>
    </source>
</evidence>
<feature type="domain" description="TonB-dependent receptor-like beta-barrel" evidence="13">
    <location>
        <begin position="385"/>
        <end position="763"/>
    </location>
</feature>
<dbReference type="EMBL" id="QICL01000005">
    <property type="protein sequence ID" value="PXV66279.1"/>
    <property type="molecule type" value="Genomic_DNA"/>
</dbReference>
<name>A0A2V3PTK2_9BACT</name>
<protein>
    <submittedName>
        <fullName evidence="15">Outer membrane receptor protein involved in Fe transport</fullName>
    </submittedName>
</protein>
<evidence type="ECO:0000256" key="3">
    <source>
        <dbReference type="ARBA" id="ARBA00022452"/>
    </source>
</evidence>
<evidence type="ECO:0000256" key="1">
    <source>
        <dbReference type="ARBA" id="ARBA00004571"/>
    </source>
</evidence>
<keyword evidence="3 10" id="KW-1134">Transmembrane beta strand</keyword>
<evidence type="ECO:0000256" key="2">
    <source>
        <dbReference type="ARBA" id="ARBA00022448"/>
    </source>
</evidence>
<dbReference type="OrthoDB" id="9812892at2"/>
<feature type="signal peptide" evidence="12">
    <location>
        <begin position="1"/>
        <end position="25"/>
    </location>
</feature>
<evidence type="ECO:0000259" key="14">
    <source>
        <dbReference type="Pfam" id="PF07715"/>
    </source>
</evidence>
<evidence type="ECO:0000256" key="9">
    <source>
        <dbReference type="ARBA" id="ARBA00023237"/>
    </source>
</evidence>
<dbReference type="Gene3D" id="2.40.170.20">
    <property type="entry name" value="TonB-dependent receptor, beta-barrel domain"/>
    <property type="match status" value="1"/>
</dbReference>
<keyword evidence="9 10" id="KW-0998">Cell outer membrane</keyword>
<evidence type="ECO:0000256" key="4">
    <source>
        <dbReference type="ARBA" id="ARBA00022692"/>
    </source>
</evidence>
<dbReference type="GO" id="GO:0015344">
    <property type="term" value="F:siderophore uptake transmembrane transporter activity"/>
    <property type="evidence" value="ECO:0007669"/>
    <property type="project" value="TreeGrafter"/>
</dbReference>
<gene>
    <name evidence="15" type="ORF">CLV62_10530</name>
</gene>
<feature type="chain" id="PRO_5016009384" evidence="12">
    <location>
        <begin position="26"/>
        <end position="803"/>
    </location>
</feature>
<feature type="domain" description="TonB-dependent receptor plug" evidence="14">
    <location>
        <begin position="149"/>
        <end position="234"/>
    </location>
</feature>
<keyword evidence="2 10" id="KW-0813">Transport</keyword>
<comment type="similarity">
    <text evidence="10 11">Belongs to the TonB-dependent receptor family.</text>
</comment>
<dbReference type="InterPro" id="IPR036942">
    <property type="entry name" value="Beta-barrel_TonB_sf"/>
</dbReference>
<dbReference type="GO" id="GO:0030246">
    <property type="term" value="F:carbohydrate binding"/>
    <property type="evidence" value="ECO:0007669"/>
    <property type="project" value="InterPro"/>
</dbReference>
<keyword evidence="6 11" id="KW-0798">TonB box</keyword>
<dbReference type="GO" id="GO:0009279">
    <property type="term" value="C:cell outer membrane"/>
    <property type="evidence" value="ECO:0007669"/>
    <property type="project" value="UniProtKB-SubCell"/>
</dbReference>
<dbReference type="RefSeq" id="WP_110309941.1">
    <property type="nucleotide sequence ID" value="NZ_QICL01000005.1"/>
</dbReference>
<evidence type="ECO:0000256" key="10">
    <source>
        <dbReference type="PROSITE-ProRule" id="PRU01360"/>
    </source>
</evidence>
<dbReference type="Pfam" id="PF07715">
    <property type="entry name" value="Plug"/>
    <property type="match status" value="1"/>
</dbReference>
<sequence length="803" mass="89841">MNSKLSKFYLLSFLFLSLTNLSLYSATQQQAKGTISGRVVDAQGTPVYPATISIDGAAIGGYTNESGEYKLENVPTGKQVLTVSGIGVKSKKTAITVLANKTTQISDIEVDNSVNLNEVSVIGKSEARKQQEKAFAITVLDLKRAQVISIPLNRLLNNVSGVRVRQDGGMGSNYNFSLNGFSGNQVKFFLDGIPMDNFGPSFNLNNISTNMAERVEVYKGVLPVSLGADALGGAVNIVSRKDANYLDASYAIGSFNTHRAAINGAYTDSKTGFTVRANAFYNYSDNNYKVFAPIKDLNTNKIVDNRWVKRFHDNYEAGGIRLESGVTNKSYADYLLAGVIVSKNDKDVQTGATMDAVYGGVKVKSESLIPSIRYKKDDLFTEGLSASFYGAYNSVNTFNIDTISRSYNWLGESIKDSTRGERAYTDSEIKNREWLSTANVSYMLDTHQSITLNHVFSSMNRKIHDKVDPENESNKIPQKLTKNVTGLGWQIKYDRWNANIFGKLYNTNSSTYKRLDEYTVNARLEKVKDSKTYFGYGAATTFFILPKLQAKLSYEQAYRLPESTEMFGDGLIQQRNPDLKAESSDNVNLGIAYEQHLNNEHTLYFETNLIYRNTKDFILKGVSLTTDPTTAYENLGKVLTKGIEGGVKYRWKNLLHAGVNVTYQSIIDNQQFEKNTGSLVGEGIFEHISYKERLPNIPYFFANGDAGVLFQNVIIKNSELTLDYLFDYVQKYYLSFPGLGAKASKKVIPQQMSHDIALGYTLENGKYGFVLECTNITNEKLYDNYRLQKPGRAFNFKVRYFLR</sequence>
<reference evidence="15 16" key="1">
    <citation type="submission" date="2018-03" db="EMBL/GenBank/DDBJ databases">
        <title>Genomic Encyclopedia of Archaeal and Bacterial Type Strains, Phase II (KMG-II): from individual species to whole genera.</title>
        <authorList>
            <person name="Goeker M."/>
        </authorList>
    </citation>
    <scope>NUCLEOTIDE SEQUENCE [LARGE SCALE GENOMIC DNA]</scope>
    <source>
        <strain evidence="15 16">DSM 100214</strain>
    </source>
</reference>
<dbReference type="InterPro" id="IPR013784">
    <property type="entry name" value="Carb-bd-like_fold"/>
</dbReference>
<organism evidence="15 16">
    <name type="scientific">Dysgonomonas alginatilytica</name>
    <dbReference type="NCBI Taxonomy" id="1605892"/>
    <lineage>
        <taxon>Bacteria</taxon>
        <taxon>Pseudomonadati</taxon>
        <taxon>Bacteroidota</taxon>
        <taxon>Bacteroidia</taxon>
        <taxon>Bacteroidales</taxon>
        <taxon>Dysgonomonadaceae</taxon>
        <taxon>Dysgonomonas</taxon>
    </lineage>
</organism>
<dbReference type="PANTHER" id="PTHR30069">
    <property type="entry name" value="TONB-DEPENDENT OUTER MEMBRANE RECEPTOR"/>
    <property type="match status" value="1"/>
</dbReference>
<dbReference type="AlphaFoldDB" id="A0A2V3PTK2"/>
<evidence type="ECO:0000256" key="11">
    <source>
        <dbReference type="RuleBase" id="RU003357"/>
    </source>
</evidence>
<comment type="caution">
    <text evidence="15">The sequence shown here is derived from an EMBL/GenBank/DDBJ whole genome shotgun (WGS) entry which is preliminary data.</text>
</comment>
<evidence type="ECO:0000256" key="5">
    <source>
        <dbReference type="ARBA" id="ARBA00022729"/>
    </source>
</evidence>
<dbReference type="SUPFAM" id="SSF56935">
    <property type="entry name" value="Porins"/>
    <property type="match status" value="1"/>
</dbReference>
<keyword evidence="16" id="KW-1185">Reference proteome</keyword>
<dbReference type="InterPro" id="IPR012910">
    <property type="entry name" value="Plug_dom"/>
</dbReference>
<proteinExistence type="inferred from homology"/>
<dbReference type="Pfam" id="PF00593">
    <property type="entry name" value="TonB_dep_Rec_b-barrel"/>
    <property type="match status" value="1"/>
</dbReference>
<dbReference type="InterPro" id="IPR037066">
    <property type="entry name" value="Plug_dom_sf"/>
</dbReference>
<dbReference type="InterPro" id="IPR000531">
    <property type="entry name" value="Beta-barrel_TonB"/>
</dbReference>
<keyword evidence="4 10" id="KW-0812">Transmembrane</keyword>
<evidence type="ECO:0000256" key="7">
    <source>
        <dbReference type="ARBA" id="ARBA00023136"/>
    </source>
</evidence>
<accession>A0A2V3PTK2</accession>
<keyword evidence="8 15" id="KW-0675">Receptor</keyword>
<dbReference type="GO" id="GO:0044718">
    <property type="term" value="P:siderophore transmembrane transport"/>
    <property type="evidence" value="ECO:0007669"/>
    <property type="project" value="TreeGrafter"/>
</dbReference>
<dbReference type="SUPFAM" id="SSF49452">
    <property type="entry name" value="Starch-binding domain-like"/>
    <property type="match status" value="1"/>
</dbReference>
<evidence type="ECO:0000313" key="16">
    <source>
        <dbReference type="Proteomes" id="UP000247973"/>
    </source>
</evidence>
<dbReference type="Pfam" id="PF13715">
    <property type="entry name" value="CarbopepD_reg_2"/>
    <property type="match status" value="1"/>
</dbReference>
<dbReference type="PANTHER" id="PTHR30069:SF29">
    <property type="entry name" value="HEMOGLOBIN AND HEMOGLOBIN-HAPTOGLOBIN-BINDING PROTEIN 1-RELATED"/>
    <property type="match status" value="1"/>
</dbReference>
<keyword evidence="5 12" id="KW-0732">Signal</keyword>
<dbReference type="Gene3D" id="2.60.40.1120">
    <property type="entry name" value="Carboxypeptidase-like, regulatory domain"/>
    <property type="match status" value="1"/>
</dbReference>
<evidence type="ECO:0000259" key="13">
    <source>
        <dbReference type="Pfam" id="PF00593"/>
    </source>
</evidence>
<dbReference type="PROSITE" id="PS52016">
    <property type="entry name" value="TONB_DEPENDENT_REC_3"/>
    <property type="match status" value="1"/>
</dbReference>